<protein>
    <submittedName>
        <fullName evidence="2">Uncharacterized protein</fullName>
    </submittedName>
</protein>
<reference evidence="2" key="1">
    <citation type="submission" date="2021-01" db="EMBL/GenBank/DDBJ databases">
        <authorList>
            <person name="Corre E."/>
            <person name="Pelletier E."/>
            <person name="Niang G."/>
            <person name="Scheremetjew M."/>
            <person name="Finn R."/>
            <person name="Kale V."/>
            <person name="Holt S."/>
            <person name="Cochrane G."/>
            <person name="Meng A."/>
            <person name="Brown T."/>
            <person name="Cohen L."/>
        </authorList>
    </citation>
    <scope>NUCLEOTIDE SEQUENCE</scope>
    <source>
        <strain evidence="2">CCMP3328</strain>
    </source>
</reference>
<sequence>MKCVRQARKRPKSQLTCPDSPSTTLSPSVSPYLSFASDSHINQTQEHTQGRRFAPSLRVGQMMVAQSHRGQRQTSIRQSALKQRINRPPEPDGWHTCDFGRDTQTVSSLETAYSWQNDGQVLCRAVLWKQGLGQSMQWNARTQWRRRGSHATQQLISFHSLLPRVRYRRLIDQLMSAMTPLVL</sequence>
<dbReference type="AlphaFoldDB" id="A0A7R9ZPW4"/>
<accession>A0A7R9ZPW4</accession>
<organism evidence="2">
    <name type="scientific">Craspedostauros australis</name>
    <dbReference type="NCBI Taxonomy" id="1486917"/>
    <lineage>
        <taxon>Eukaryota</taxon>
        <taxon>Sar</taxon>
        <taxon>Stramenopiles</taxon>
        <taxon>Ochrophyta</taxon>
        <taxon>Bacillariophyta</taxon>
        <taxon>Bacillariophyceae</taxon>
        <taxon>Bacillariophycidae</taxon>
        <taxon>Naviculales</taxon>
        <taxon>Naviculaceae</taxon>
        <taxon>Craspedostauros</taxon>
    </lineage>
</organism>
<feature type="compositionally biased region" description="Basic residues" evidence="1">
    <location>
        <begin position="1"/>
        <end position="12"/>
    </location>
</feature>
<evidence type="ECO:0000256" key="1">
    <source>
        <dbReference type="SAM" id="MobiDB-lite"/>
    </source>
</evidence>
<feature type="region of interest" description="Disordered" evidence="1">
    <location>
        <begin position="1"/>
        <end position="27"/>
    </location>
</feature>
<feature type="compositionally biased region" description="Low complexity" evidence="1">
    <location>
        <begin position="15"/>
        <end position="27"/>
    </location>
</feature>
<proteinExistence type="predicted"/>
<dbReference type="EMBL" id="HBEF01019842">
    <property type="protein sequence ID" value="CAD8340112.1"/>
    <property type="molecule type" value="Transcribed_RNA"/>
</dbReference>
<gene>
    <name evidence="2" type="ORF">CAUS1442_LOCUS12245</name>
</gene>
<evidence type="ECO:0000313" key="2">
    <source>
        <dbReference type="EMBL" id="CAD8340112.1"/>
    </source>
</evidence>
<name>A0A7R9ZPW4_9STRA</name>